<dbReference type="GO" id="GO:0044874">
    <property type="term" value="P:lipoprotein localization to outer membrane"/>
    <property type="evidence" value="ECO:0007669"/>
    <property type="project" value="UniProtKB-ARBA"/>
</dbReference>
<dbReference type="InterPro" id="IPR017911">
    <property type="entry name" value="MacB-like_ATP-bd"/>
</dbReference>
<dbReference type="STRING" id="56804.BAE46_00290"/>
<keyword evidence="2 7" id="KW-1003">Cell membrane</keyword>
<dbReference type="Proteomes" id="UP000053586">
    <property type="component" value="Unassembled WGS sequence"/>
</dbReference>
<dbReference type="InterPro" id="IPR003439">
    <property type="entry name" value="ABC_transporter-like_ATP-bd"/>
</dbReference>
<dbReference type="InterPro" id="IPR017871">
    <property type="entry name" value="ABC_transporter-like_CS"/>
</dbReference>
<dbReference type="NCBIfam" id="TIGR02211">
    <property type="entry name" value="LolD_lipo_ex"/>
    <property type="match status" value="1"/>
</dbReference>
<name>H5T9E3_9ALTE</name>
<dbReference type="GO" id="GO:0089705">
    <property type="term" value="P:protein localization to outer membrane"/>
    <property type="evidence" value="ECO:0007669"/>
    <property type="project" value="UniProtKB-ARBA"/>
</dbReference>
<evidence type="ECO:0000256" key="7">
    <source>
        <dbReference type="RuleBase" id="RU367068"/>
    </source>
</evidence>
<evidence type="ECO:0000256" key="2">
    <source>
        <dbReference type="ARBA" id="ARBA00022475"/>
    </source>
</evidence>
<evidence type="ECO:0000256" key="1">
    <source>
        <dbReference type="ARBA" id="ARBA00022448"/>
    </source>
</evidence>
<evidence type="ECO:0000259" key="8">
    <source>
        <dbReference type="PROSITE" id="PS50893"/>
    </source>
</evidence>
<dbReference type="Pfam" id="PF00005">
    <property type="entry name" value="ABC_tran"/>
    <property type="match status" value="1"/>
</dbReference>
<feature type="domain" description="ABC transporter" evidence="8">
    <location>
        <begin position="6"/>
        <end position="229"/>
    </location>
</feature>
<dbReference type="OrthoDB" id="9784450at2"/>
<dbReference type="GO" id="GO:0005524">
    <property type="term" value="F:ATP binding"/>
    <property type="evidence" value="ECO:0007669"/>
    <property type="project" value="UniProtKB-UniRule"/>
</dbReference>
<comment type="subcellular location">
    <subcellularLocation>
        <location evidence="7">Cell inner membrane</location>
        <topology evidence="7">Peripheral membrane protein</topology>
    </subcellularLocation>
</comment>
<dbReference type="PANTHER" id="PTHR42798:SF2">
    <property type="entry name" value="ABC TRANSPORTER ATP-BINDING PROTEIN MG467-RELATED"/>
    <property type="match status" value="1"/>
</dbReference>
<reference evidence="9 10" key="1">
    <citation type="journal article" date="2012" name="J. Bacteriol.">
        <title>Genome sequence of proteorhodopsin-containing sea ice bacterium Glaciecola punicea ACAM 611T.</title>
        <authorList>
            <person name="Qin Q.-L."/>
            <person name="Xie B.-B."/>
            <person name="Shu Y.-L."/>
            <person name="Rong J.-C."/>
            <person name="Zhao D.-L."/>
            <person name="Zhang X.-Y."/>
            <person name="Chen X.-L."/>
            <person name="Zhou B.-C."/>
            <person name="Zhanga Y.-Z."/>
        </authorList>
    </citation>
    <scope>NUCLEOTIDE SEQUENCE [LARGE SCALE GENOMIC DNA]</scope>
    <source>
        <strain evidence="9 10">ACAM 611</strain>
    </source>
</reference>
<sequence>MSSPLLVGKNIVKNFIDAQRSVDILHGVNINVHAGETLAILGASGSGKSTLLHILGTLDSPCSGDVLFKGESLLSLSKKQQASFRNTQLGFVYQFHHLLPEFNATENVAMPKLIAGVAKKEAYAGAHELLERVGLSHRLNHKPHQMSGGERQRVAIARAMINKPSIIMADEPTGNLDNDASDDILKLINDINKADNTCFIIVTHDHGLANKMDRTLTLVNGNFMNEGDVGK</sequence>
<keyword evidence="6 7" id="KW-0472">Membrane</keyword>
<keyword evidence="4 7" id="KW-0067">ATP-binding</keyword>
<dbReference type="PANTHER" id="PTHR42798">
    <property type="entry name" value="LIPOPROTEIN-RELEASING SYSTEM ATP-BINDING PROTEIN LOLD"/>
    <property type="match status" value="1"/>
</dbReference>
<protein>
    <recommendedName>
        <fullName evidence="7">Lipoprotein-releasing system ATP-binding protein LolD</fullName>
        <ecNumber evidence="7">7.6.2.-</ecNumber>
    </recommendedName>
</protein>
<comment type="subunit">
    <text evidence="7">The complex is composed of two ATP-binding proteins (LolD) and two transmembrane proteins (LolC and LolE).</text>
</comment>
<dbReference type="PROSITE" id="PS50893">
    <property type="entry name" value="ABC_TRANSPORTER_2"/>
    <property type="match status" value="1"/>
</dbReference>
<dbReference type="CDD" id="cd03255">
    <property type="entry name" value="ABC_MJ0796_LolCDE_FtsE"/>
    <property type="match status" value="1"/>
</dbReference>
<comment type="function">
    <text evidence="7">Part of the ABC transporter complex LolCDE involved in the translocation of mature outer membrane-directed lipoproteins, from the inner membrane to the periplasmic chaperone, LolA. Responsible for the formation of the LolA-lipoprotein complex in an ATP-dependent manner.</text>
</comment>
<evidence type="ECO:0000256" key="5">
    <source>
        <dbReference type="ARBA" id="ARBA00022967"/>
    </source>
</evidence>
<dbReference type="SUPFAM" id="SSF52540">
    <property type="entry name" value="P-loop containing nucleoside triphosphate hydrolases"/>
    <property type="match status" value="1"/>
</dbReference>
<dbReference type="AlphaFoldDB" id="H5T9E3"/>
<evidence type="ECO:0000256" key="6">
    <source>
        <dbReference type="ARBA" id="ARBA00023136"/>
    </source>
</evidence>
<dbReference type="GO" id="GO:0016887">
    <property type="term" value="F:ATP hydrolysis activity"/>
    <property type="evidence" value="ECO:0007669"/>
    <property type="project" value="InterPro"/>
</dbReference>
<dbReference type="Gene3D" id="3.40.50.300">
    <property type="entry name" value="P-loop containing nucleotide triphosphate hydrolases"/>
    <property type="match status" value="1"/>
</dbReference>
<evidence type="ECO:0000313" key="9">
    <source>
        <dbReference type="EMBL" id="GAB54920.1"/>
    </source>
</evidence>
<dbReference type="PROSITE" id="PS00211">
    <property type="entry name" value="ABC_TRANSPORTER_1"/>
    <property type="match status" value="1"/>
</dbReference>
<proteinExistence type="inferred from homology"/>
<accession>H5T9E3</accession>
<dbReference type="eggNOG" id="COG1136">
    <property type="taxonomic scope" value="Bacteria"/>
</dbReference>
<keyword evidence="9" id="KW-0378">Hydrolase</keyword>
<keyword evidence="10" id="KW-1185">Reference proteome</keyword>
<keyword evidence="5 7" id="KW-1278">Translocase</keyword>
<gene>
    <name evidence="7 9" type="primary">lolD</name>
    <name evidence="9" type="ORF">GPUN_0785</name>
</gene>
<reference evidence="9 10" key="2">
    <citation type="journal article" date="2017" name="Antonie Van Leeuwenhoek">
        <title>Rhizobium rhizosphaerae sp. nov., a novel species isolated from rice rhizosphere.</title>
        <authorList>
            <person name="Zhao J.J."/>
            <person name="Zhang J."/>
            <person name="Zhang R.J."/>
            <person name="Zhang C.W."/>
            <person name="Yin H.Q."/>
            <person name="Zhang X.X."/>
        </authorList>
    </citation>
    <scope>NUCLEOTIDE SEQUENCE [LARGE SCALE GENOMIC DNA]</scope>
    <source>
        <strain evidence="9 10">ACAM 611</strain>
    </source>
</reference>
<dbReference type="SMART" id="SM00382">
    <property type="entry name" value="AAA"/>
    <property type="match status" value="1"/>
</dbReference>
<dbReference type="InterPro" id="IPR027417">
    <property type="entry name" value="P-loop_NTPase"/>
</dbReference>
<dbReference type="EMBL" id="BAET01000007">
    <property type="protein sequence ID" value="GAB54920.1"/>
    <property type="molecule type" value="Genomic_DNA"/>
</dbReference>
<dbReference type="EC" id="7.6.2.-" evidence="7"/>
<keyword evidence="1 7" id="KW-0813">Transport</keyword>
<dbReference type="InterPro" id="IPR011924">
    <property type="entry name" value="LolD_lipo_ATP-bd"/>
</dbReference>
<dbReference type="RefSeq" id="WP_006003499.1">
    <property type="nucleotide sequence ID" value="NZ_BAET01000007.1"/>
</dbReference>
<dbReference type="GO" id="GO:0005886">
    <property type="term" value="C:plasma membrane"/>
    <property type="evidence" value="ECO:0007669"/>
    <property type="project" value="UniProtKB-SubCell"/>
</dbReference>
<dbReference type="InterPro" id="IPR003593">
    <property type="entry name" value="AAA+_ATPase"/>
</dbReference>
<comment type="caution">
    <text evidence="9">The sequence shown here is derived from an EMBL/GenBank/DDBJ whole genome shotgun (WGS) entry which is preliminary data.</text>
</comment>
<comment type="similarity">
    <text evidence="7">Belongs to the ABC transporter superfamily. Lipoprotein translocase (TC 3.A.1.125) family.</text>
</comment>
<dbReference type="FunFam" id="3.40.50.300:FF:000230">
    <property type="entry name" value="Lipoprotein-releasing system ATP-binding protein LolD"/>
    <property type="match status" value="1"/>
</dbReference>
<evidence type="ECO:0000256" key="4">
    <source>
        <dbReference type="ARBA" id="ARBA00022840"/>
    </source>
</evidence>
<organism evidence="9 10">
    <name type="scientific">Glaciecola punicea ACAM 611</name>
    <dbReference type="NCBI Taxonomy" id="1121923"/>
    <lineage>
        <taxon>Bacteria</taxon>
        <taxon>Pseudomonadati</taxon>
        <taxon>Pseudomonadota</taxon>
        <taxon>Gammaproteobacteria</taxon>
        <taxon>Alteromonadales</taxon>
        <taxon>Alteromonadaceae</taxon>
        <taxon>Glaciecola</taxon>
    </lineage>
</organism>
<keyword evidence="3 7" id="KW-0547">Nucleotide-binding</keyword>
<keyword evidence="9" id="KW-0449">Lipoprotein</keyword>
<evidence type="ECO:0000256" key="3">
    <source>
        <dbReference type="ARBA" id="ARBA00022741"/>
    </source>
</evidence>
<keyword evidence="7" id="KW-0997">Cell inner membrane</keyword>
<evidence type="ECO:0000313" key="10">
    <source>
        <dbReference type="Proteomes" id="UP000053586"/>
    </source>
</evidence>